<feature type="compositionally biased region" description="Polar residues" evidence="3">
    <location>
        <begin position="421"/>
        <end position="447"/>
    </location>
</feature>
<feature type="domain" description="CCHC-type" evidence="4">
    <location>
        <begin position="690"/>
        <end position="705"/>
    </location>
</feature>
<feature type="compositionally biased region" description="Basic and acidic residues" evidence="3">
    <location>
        <begin position="130"/>
        <end position="163"/>
    </location>
</feature>
<evidence type="ECO:0000256" key="3">
    <source>
        <dbReference type="SAM" id="MobiDB-lite"/>
    </source>
</evidence>
<feature type="region of interest" description="Disordered" evidence="3">
    <location>
        <begin position="109"/>
        <end position="167"/>
    </location>
</feature>
<keyword evidence="1" id="KW-0862">Zinc</keyword>
<dbReference type="GO" id="GO:0003676">
    <property type="term" value="F:nucleic acid binding"/>
    <property type="evidence" value="ECO:0007669"/>
    <property type="project" value="InterPro"/>
</dbReference>
<evidence type="ECO:0000259" key="4">
    <source>
        <dbReference type="PROSITE" id="PS50158"/>
    </source>
</evidence>
<dbReference type="AlphaFoldDB" id="A0A9N9R9C4"/>
<feature type="compositionally biased region" description="Basic and acidic residues" evidence="3">
    <location>
        <begin position="451"/>
        <end position="468"/>
    </location>
</feature>
<evidence type="ECO:0000313" key="6">
    <source>
        <dbReference type="Proteomes" id="UP001153714"/>
    </source>
</evidence>
<gene>
    <name evidence="5" type="ORF">DIATSA_LOCUS9584</name>
</gene>
<evidence type="ECO:0000313" key="5">
    <source>
        <dbReference type="EMBL" id="CAG9792006.1"/>
    </source>
</evidence>
<dbReference type="SUPFAM" id="SSF57756">
    <property type="entry name" value="Retrovirus zinc finger-like domains"/>
    <property type="match status" value="1"/>
</dbReference>
<keyword evidence="2" id="KW-0175">Coiled coil</keyword>
<proteinExistence type="predicted"/>
<sequence length="759" mass="84019">MSTEKNQLPPEGTRWPGESLPVTSDGASASTLVTGCPRSEEGRSRYQEKLAPKNNSRDEVVGEDESSCASSPIIATGQKRPLKCVDLEGDPKKSPEAKIATLVSGRRKGLCNPRRLNPEIEEQSDSSEESVIRLRSKEGDETETEGKREENIARKDTPEKTTEREEELVVVDSGSVVGDTMEDTSDMELEDEGEREGRTIVEGTDLDKIALEEDRKRGERFLEKWEKDKDNTLNIIDEDIQDVVARVMILKGITAREKNEIADTMREIEEEARTLSEITNTKTFADLVKENINLKEENRVLRKEMKDLKDEKELRDRRIRRMRREMNDLHTEMEKLRGLVNSLQDRIVESPAPASPGSEIFLRSVMESVGTMVSARIEGLEERLLPPVNHRPPLATDKRAAPVARRRTTTDEIERERSSLDQRSWSQVVSGGRNSMATATPATVTASKTKKKEEKKEKEKKDKKKKDPPVQNNNTGKKKRDRKKRKRNRKIRVPRTAAVCLQISPEATERGITYKDVLDKARRCIHLKEDVGIEEMSRRVAATGARIFEIPGSEGAAKADKLAGLLRGIMGEDILVSRPVKCVDMRATGLDDAIDAEDLRAAAAEKGGCSPDSIKIGPIKTGYGGAGVAHLRVPAMAARKLVTENGKLVVGWGWVKIRVLPPLPLRCFKCMGVGHVRAQCSEEADRTGICFRCGVAGHKAASCEKEQRCAVCAAAGLSAGHRMGSKSCHPPTRRGKPVPSSRVPRAGPGSVLSGEMDTQ</sequence>
<reference evidence="5" key="2">
    <citation type="submission" date="2022-10" db="EMBL/GenBank/DDBJ databases">
        <authorList>
            <consortium name="ENA_rothamsted_submissions"/>
            <consortium name="culmorum"/>
            <person name="King R."/>
        </authorList>
    </citation>
    <scope>NUCLEOTIDE SEQUENCE</scope>
</reference>
<reference evidence="5" key="1">
    <citation type="submission" date="2021-12" db="EMBL/GenBank/DDBJ databases">
        <authorList>
            <person name="King R."/>
        </authorList>
    </citation>
    <scope>NUCLEOTIDE SEQUENCE</scope>
</reference>
<dbReference type="Proteomes" id="UP001153714">
    <property type="component" value="Chromosome 4"/>
</dbReference>
<feature type="compositionally biased region" description="Basic and acidic residues" evidence="3">
    <location>
        <begin position="408"/>
        <end position="420"/>
    </location>
</feature>
<feature type="coiled-coil region" evidence="2">
    <location>
        <begin position="258"/>
        <end position="346"/>
    </location>
</feature>
<keyword evidence="6" id="KW-1185">Reference proteome</keyword>
<keyword evidence="1" id="KW-0479">Metal-binding</keyword>
<name>A0A9N9R9C4_9NEOP</name>
<evidence type="ECO:0000256" key="2">
    <source>
        <dbReference type="SAM" id="Coils"/>
    </source>
</evidence>
<dbReference type="InterPro" id="IPR036875">
    <property type="entry name" value="Znf_CCHC_sf"/>
</dbReference>
<feature type="compositionally biased region" description="Basic residues" evidence="3">
    <location>
        <begin position="476"/>
        <end position="493"/>
    </location>
</feature>
<feature type="region of interest" description="Disordered" evidence="3">
    <location>
        <begin position="384"/>
        <end position="493"/>
    </location>
</feature>
<feature type="compositionally biased region" description="Acidic residues" evidence="3">
    <location>
        <begin position="119"/>
        <end position="128"/>
    </location>
</feature>
<dbReference type="PROSITE" id="PS50158">
    <property type="entry name" value="ZF_CCHC"/>
    <property type="match status" value="1"/>
</dbReference>
<dbReference type="OrthoDB" id="427960at2759"/>
<accession>A0A9N9R9C4</accession>
<feature type="compositionally biased region" description="Polar residues" evidence="3">
    <location>
        <begin position="21"/>
        <end position="33"/>
    </location>
</feature>
<feature type="region of interest" description="Disordered" evidence="3">
    <location>
        <begin position="1"/>
        <end position="74"/>
    </location>
</feature>
<evidence type="ECO:0000256" key="1">
    <source>
        <dbReference type="PROSITE-ProRule" id="PRU00047"/>
    </source>
</evidence>
<dbReference type="Gene3D" id="4.10.60.10">
    <property type="entry name" value="Zinc finger, CCHC-type"/>
    <property type="match status" value="1"/>
</dbReference>
<keyword evidence="1" id="KW-0863">Zinc-finger</keyword>
<feature type="compositionally biased region" description="Basic and acidic residues" evidence="3">
    <location>
        <begin position="38"/>
        <end position="60"/>
    </location>
</feature>
<feature type="region of interest" description="Disordered" evidence="3">
    <location>
        <begin position="720"/>
        <end position="759"/>
    </location>
</feature>
<organism evidence="5 6">
    <name type="scientific">Diatraea saccharalis</name>
    <name type="common">sugarcane borer</name>
    <dbReference type="NCBI Taxonomy" id="40085"/>
    <lineage>
        <taxon>Eukaryota</taxon>
        <taxon>Metazoa</taxon>
        <taxon>Ecdysozoa</taxon>
        <taxon>Arthropoda</taxon>
        <taxon>Hexapoda</taxon>
        <taxon>Insecta</taxon>
        <taxon>Pterygota</taxon>
        <taxon>Neoptera</taxon>
        <taxon>Endopterygota</taxon>
        <taxon>Lepidoptera</taxon>
        <taxon>Glossata</taxon>
        <taxon>Ditrysia</taxon>
        <taxon>Pyraloidea</taxon>
        <taxon>Crambidae</taxon>
        <taxon>Crambinae</taxon>
        <taxon>Diatraea</taxon>
    </lineage>
</organism>
<dbReference type="GO" id="GO:0008270">
    <property type="term" value="F:zinc ion binding"/>
    <property type="evidence" value="ECO:0007669"/>
    <property type="project" value="UniProtKB-KW"/>
</dbReference>
<dbReference type="InterPro" id="IPR001878">
    <property type="entry name" value="Znf_CCHC"/>
</dbReference>
<dbReference type="SMART" id="SM00343">
    <property type="entry name" value="ZnF_C2HC"/>
    <property type="match status" value="2"/>
</dbReference>
<protein>
    <recommendedName>
        <fullName evidence="4">CCHC-type domain-containing protein</fullName>
    </recommendedName>
</protein>
<dbReference type="EMBL" id="OU893335">
    <property type="protein sequence ID" value="CAG9792006.1"/>
    <property type="molecule type" value="Genomic_DNA"/>
</dbReference>